<dbReference type="RefSeq" id="WP_147686419.1">
    <property type="nucleotide sequence ID" value="NZ_VDUX01000004.1"/>
</dbReference>
<dbReference type="EMBL" id="VDUX01000004">
    <property type="protein sequence ID" value="TXL60796.1"/>
    <property type="molecule type" value="Genomic_DNA"/>
</dbReference>
<gene>
    <name evidence="2" type="ORF">FHP06_10250</name>
</gene>
<dbReference type="AlphaFoldDB" id="A0A5C8NI76"/>
<reference evidence="2 3" key="1">
    <citation type="submission" date="2019-06" db="EMBL/GenBank/DDBJ databases">
        <title>Aeromicrobium sp. nov., isolated from a maize field.</title>
        <authorList>
            <person name="Lin S.-Y."/>
            <person name="Tsai C.-F."/>
            <person name="Young C.-C."/>
        </authorList>
    </citation>
    <scope>NUCLEOTIDE SEQUENCE [LARGE SCALE GENOMIC DNA]</scope>
    <source>
        <strain evidence="2 3">CC-CFT486</strain>
    </source>
</reference>
<accession>A0A5C8NI76</accession>
<sequence>MTTDLDTFETALLAELRTVVADRRPQRRARTLTLGGLAASVAAAVGIGLAVGGSSPAFAVEKQADGDVVVTVHRFDDADGLERALADQGVTADVDYAKPMKLMTTDGRSLDVIPIPDRRKTARVVIQRGVPEGESLDCSFGKGGYVTLDSTSDGYVLTIPRASILAKTPLHITTAGPKDHGTLAVSYYDDQCIQVAAPSNR</sequence>
<evidence type="ECO:0000313" key="3">
    <source>
        <dbReference type="Proteomes" id="UP000321571"/>
    </source>
</evidence>
<dbReference type="OrthoDB" id="3790967at2"/>
<comment type="caution">
    <text evidence="2">The sequence shown here is derived from an EMBL/GenBank/DDBJ whole genome shotgun (WGS) entry which is preliminary data.</text>
</comment>
<protein>
    <submittedName>
        <fullName evidence="2">Uncharacterized protein</fullName>
    </submittedName>
</protein>
<dbReference type="Proteomes" id="UP000321571">
    <property type="component" value="Unassembled WGS sequence"/>
</dbReference>
<evidence type="ECO:0000256" key="1">
    <source>
        <dbReference type="SAM" id="Phobius"/>
    </source>
</evidence>
<keyword evidence="1" id="KW-0472">Membrane</keyword>
<name>A0A5C8NI76_9ACTN</name>
<evidence type="ECO:0000313" key="2">
    <source>
        <dbReference type="EMBL" id="TXL60796.1"/>
    </source>
</evidence>
<organism evidence="2 3">
    <name type="scientific">Aeromicrobium terrae</name>
    <dbReference type="NCBI Taxonomy" id="2498846"/>
    <lineage>
        <taxon>Bacteria</taxon>
        <taxon>Bacillati</taxon>
        <taxon>Actinomycetota</taxon>
        <taxon>Actinomycetes</taxon>
        <taxon>Propionibacteriales</taxon>
        <taxon>Nocardioidaceae</taxon>
        <taxon>Aeromicrobium</taxon>
    </lineage>
</organism>
<proteinExistence type="predicted"/>
<keyword evidence="1" id="KW-0812">Transmembrane</keyword>
<keyword evidence="1" id="KW-1133">Transmembrane helix</keyword>
<feature type="transmembrane region" description="Helical" evidence="1">
    <location>
        <begin position="32"/>
        <end position="53"/>
    </location>
</feature>
<keyword evidence="3" id="KW-1185">Reference proteome</keyword>